<dbReference type="Proteomes" id="UP000664167">
    <property type="component" value="Unassembled WGS sequence"/>
</dbReference>
<comment type="similarity">
    <text evidence="2 7">Belongs to the group II decarboxylase family.</text>
</comment>
<evidence type="ECO:0000256" key="7">
    <source>
        <dbReference type="RuleBase" id="RU000382"/>
    </source>
</evidence>
<dbReference type="RefSeq" id="WP_206961317.1">
    <property type="nucleotide sequence ID" value="NZ_BAAAJJ010000031.1"/>
</dbReference>
<dbReference type="InterPro" id="IPR002129">
    <property type="entry name" value="PyrdxlP-dep_de-COase"/>
</dbReference>
<organism evidence="8 9">
    <name type="scientific">Streptomyces beijiangensis</name>
    <dbReference type="NCBI Taxonomy" id="163361"/>
    <lineage>
        <taxon>Bacteria</taxon>
        <taxon>Bacillati</taxon>
        <taxon>Actinomycetota</taxon>
        <taxon>Actinomycetes</taxon>
        <taxon>Kitasatosporales</taxon>
        <taxon>Streptomycetaceae</taxon>
        <taxon>Streptomyces</taxon>
    </lineage>
</organism>
<evidence type="ECO:0000313" key="8">
    <source>
        <dbReference type="EMBL" id="MBO0511915.1"/>
    </source>
</evidence>
<feature type="modified residue" description="N6-(pyridoxal phosphate)lysine" evidence="6">
    <location>
        <position position="307"/>
    </location>
</feature>
<dbReference type="Gene3D" id="3.90.1150.10">
    <property type="entry name" value="Aspartate Aminotransferase, domain 1"/>
    <property type="match status" value="1"/>
</dbReference>
<dbReference type="InterPro" id="IPR015424">
    <property type="entry name" value="PyrdxlP-dep_Trfase"/>
</dbReference>
<comment type="cofactor">
    <cofactor evidence="1 6 7">
        <name>pyridoxal 5'-phosphate</name>
        <dbReference type="ChEBI" id="CHEBI:597326"/>
    </cofactor>
</comment>
<sequence length="487" mass="52081">MTDLHTSAAPPGTPATDVYGPLLQQALQHSLDYFAGLPGRPVKALATDDELHRLLGGPVPDDPAAPEDVLTQLVSGVDRGLVPTGNGRYLGYVVGGTLPVAMAADWLTSAWDQNCIVHDISPATSVVEEICAAWLIDLFGLPARTSAAFVPACTHAELLCLAAARHKVLAQHGWNVAERGMRGAPEVAVLINGEAHTAVVRSLEILGLGGSIRRIAVDAEARMLPAALDAALNETAGMPLIVSGQVGEINTGGIDHLRMLCDKTHAVGGWVHLDAAFGMWAAASPTLRRNVADGIELADSWATDAHKWLNTPYDGGVAMIADPDAHRAALPLDAGYLQLQPDQRHPVEWGLEVSRRSRVFPIWAALRQLGRSGVADLVDRCCAHALRIAQTLSAVEGIEVLNDVTLNQVTVRFTPASGPDGSDAHTLRVVERFQQLGESWASPSRWQDRTVLRLCLINWATTEADIDRAAASLIQCHRELRDAPLQA</sequence>
<accession>A0A939F440</accession>
<gene>
    <name evidence="8" type="ORF">J0695_08810</name>
</gene>
<dbReference type="GO" id="GO:0030170">
    <property type="term" value="F:pyridoxal phosphate binding"/>
    <property type="evidence" value="ECO:0007669"/>
    <property type="project" value="InterPro"/>
</dbReference>
<comment type="caution">
    <text evidence="8">The sequence shown here is derived from an EMBL/GenBank/DDBJ whole genome shotgun (WGS) entry which is preliminary data.</text>
</comment>
<dbReference type="InterPro" id="IPR015421">
    <property type="entry name" value="PyrdxlP-dep_Trfase_major"/>
</dbReference>
<dbReference type="Gene3D" id="3.40.640.10">
    <property type="entry name" value="Type I PLP-dependent aspartate aminotransferase-like (Major domain)"/>
    <property type="match status" value="1"/>
</dbReference>
<keyword evidence="4 6" id="KW-0663">Pyridoxal phosphate</keyword>
<dbReference type="GO" id="GO:0004058">
    <property type="term" value="F:aromatic-L-amino-acid decarboxylase activity"/>
    <property type="evidence" value="ECO:0007669"/>
    <property type="project" value="UniProtKB-ARBA"/>
</dbReference>
<proteinExistence type="inferred from homology"/>
<evidence type="ECO:0000256" key="6">
    <source>
        <dbReference type="PIRSR" id="PIRSR602129-50"/>
    </source>
</evidence>
<evidence type="ECO:0000313" key="9">
    <source>
        <dbReference type="Proteomes" id="UP000664167"/>
    </source>
</evidence>
<keyword evidence="8" id="KW-0032">Aminotransferase</keyword>
<dbReference type="InterPro" id="IPR015422">
    <property type="entry name" value="PyrdxlP-dep_Trfase_small"/>
</dbReference>
<name>A0A939F440_9ACTN</name>
<evidence type="ECO:0000256" key="4">
    <source>
        <dbReference type="ARBA" id="ARBA00022898"/>
    </source>
</evidence>
<evidence type="ECO:0000256" key="1">
    <source>
        <dbReference type="ARBA" id="ARBA00001933"/>
    </source>
</evidence>
<dbReference type="SUPFAM" id="SSF53383">
    <property type="entry name" value="PLP-dependent transferases"/>
    <property type="match status" value="1"/>
</dbReference>
<evidence type="ECO:0000256" key="5">
    <source>
        <dbReference type="ARBA" id="ARBA00023239"/>
    </source>
</evidence>
<dbReference type="EMBL" id="JAFLRJ010000076">
    <property type="protein sequence ID" value="MBO0511915.1"/>
    <property type="molecule type" value="Genomic_DNA"/>
</dbReference>
<dbReference type="PANTHER" id="PTHR11999:SF70">
    <property type="entry name" value="MIP05841P"/>
    <property type="match status" value="1"/>
</dbReference>
<dbReference type="GO" id="GO:0019752">
    <property type="term" value="P:carboxylic acid metabolic process"/>
    <property type="evidence" value="ECO:0007669"/>
    <property type="project" value="InterPro"/>
</dbReference>
<reference evidence="8" key="1">
    <citation type="submission" date="2021-03" db="EMBL/GenBank/DDBJ databases">
        <title>Streptomyces poriferae sp. nov., a novel marine sponge-derived Actinobacteria species with anti-MRSA activity.</title>
        <authorList>
            <person name="Sandoval-Powers M."/>
            <person name="Kralova S."/>
            <person name="Nguyen G.-S."/>
            <person name="Fawwal D."/>
            <person name="Degnes K."/>
            <person name="Klinkenberg G."/>
            <person name="Sletta H."/>
            <person name="Wentzel A."/>
            <person name="Liles M.R."/>
        </authorList>
    </citation>
    <scope>NUCLEOTIDE SEQUENCE</scope>
    <source>
        <strain evidence="8">DSM 41794</strain>
    </source>
</reference>
<evidence type="ECO:0000256" key="3">
    <source>
        <dbReference type="ARBA" id="ARBA00022793"/>
    </source>
</evidence>
<dbReference type="InterPro" id="IPR010977">
    <property type="entry name" value="Aromatic_deC"/>
</dbReference>
<protein>
    <submittedName>
        <fullName evidence="8">Aspartate aminotransferase family protein</fullName>
    </submittedName>
</protein>
<dbReference type="GO" id="GO:0008483">
    <property type="term" value="F:transaminase activity"/>
    <property type="evidence" value="ECO:0007669"/>
    <property type="project" value="UniProtKB-KW"/>
</dbReference>
<keyword evidence="5 7" id="KW-0456">Lyase</keyword>
<dbReference type="AlphaFoldDB" id="A0A939F440"/>
<keyword evidence="8" id="KW-0808">Transferase</keyword>
<keyword evidence="3" id="KW-0210">Decarboxylase</keyword>
<dbReference type="PANTHER" id="PTHR11999">
    <property type="entry name" value="GROUP II PYRIDOXAL-5-PHOSPHATE DECARBOXYLASE"/>
    <property type="match status" value="1"/>
</dbReference>
<dbReference type="Pfam" id="PF00282">
    <property type="entry name" value="Pyridoxal_deC"/>
    <property type="match status" value="1"/>
</dbReference>
<evidence type="ECO:0000256" key="2">
    <source>
        <dbReference type="ARBA" id="ARBA00009533"/>
    </source>
</evidence>
<keyword evidence="9" id="KW-1185">Reference proteome</keyword>